<dbReference type="Proteomes" id="UP001182908">
    <property type="component" value="Chromosome"/>
</dbReference>
<dbReference type="InterPro" id="IPR052494">
    <property type="entry name" value="Flagella_assembly_related"/>
</dbReference>
<dbReference type="Pfam" id="PF04659">
    <property type="entry name" value="Arch_fla_DE"/>
    <property type="match status" value="1"/>
</dbReference>
<feature type="region of interest" description="Disordered" evidence="3">
    <location>
        <begin position="17"/>
        <end position="38"/>
    </location>
</feature>
<feature type="compositionally biased region" description="Polar residues" evidence="3">
    <location>
        <begin position="389"/>
        <end position="402"/>
    </location>
</feature>
<dbReference type="PANTHER" id="PTHR40698:SF1">
    <property type="entry name" value="FLAGELLA-RELATED PROTEIN D-RELATED"/>
    <property type="match status" value="1"/>
</dbReference>
<dbReference type="GO" id="GO:0097588">
    <property type="term" value="P:archaeal or bacterial-type flagellum-dependent cell motility"/>
    <property type="evidence" value="ECO:0007669"/>
    <property type="project" value="InterPro"/>
</dbReference>
<feature type="compositionally biased region" description="Polar residues" evidence="3">
    <location>
        <begin position="174"/>
        <end position="187"/>
    </location>
</feature>
<reference evidence="5 6" key="1">
    <citation type="submission" date="2023-08" db="EMBL/GenBank/DDBJ databases">
        <title>Methanolobus mangrovi sp. nov. and Methanolobus sediminis sp. nov, two novel methylotrophic methanogens isolated from mangrove sediments in China.</title>
        <authorList>
            <person name="Zhou J."/>
        </authorList>
    </citation>
    <scope>NUCLEOTIDE SEQUENCE [LARGE SCALE GENOMIC DNA]</scope>
    <source>
        <strain evidence="5 6">FTZ6</strain>
    </source>
</reference>
<comment type="subcellular location">
    <subcellularLocation>
        <location evidence="1">Archaeal flagellum</location>
    </subcellularLocation>
</comment>
<dbReference type="SUPFAM" id="SSF58104">
    <property type="entry name" value="Methyl-accepting chemotaxis protein (MCP) signaling domain"/>
    <property type="match status" value="1"/>
</dbReference>
<dbReference type="PANTHER" id="PTHR40698">
    <property type="entry name" value="FLAGELLA-RELATED PROTEIN E-RELATED-RELATED"/>
    <property type="match status" value="1"/>
</dbReference>
<evidence type="ECO:0000256" key="1">
    <source>
        <dbReference type="ARBA" id="ARBA00004618"/>
    </source>
</evidence>
<dbReference type="AlphaFoldDB" id="A0AA51UIS8"/>
<keyword evidence="2" id="KW-0974">Archaeal flagellum</keyword>
<organism evidence="5 6">
    <name type="scientific">Methanolobus sediminis</name>
    <dbReference type="NCBI Taxonomy" id="3072978"/>
    <lineage>
        <taxon>Archaea</taxon>
        <taxon>Methanobacteriati</taxon>
        <taxon>Methanobacteriota</taxon>
        <taxon>Stenosarchaea group</taxon>
        <taxon>Methanomicrobia</taxon>
        <taxon>Methanosarcinales</taxon>
        <taxon>Methanosarcinaceae</taxon>
        <taxon>Methanolobus</taxon>
    </lineage>
</organism>
<feature type="region of interest" description="Disordered" evidence="3">
    <location>
        <begin position="56"/>
        <end position="317"/>
    </location>
</feature>
<sequence length="887" mass="97418">MSELPWENKKIAEIMSSVEDEQSSVNASGEKKKSAPPIPDILANAFADIPMEEAKIEVSEENPSSTKAGALQTAFPSFGDLPDLSVLGSTPPNAPFSEEKEAPLEMPPFMNSPPNTDELDIVSPLDQSSGSSPVMEIPAKKRSPPPLFEPFINSDEPSGLSSPEIGESLPFVPESNQSQSFASQVQTPLFPKPDHFPSAGSVEFNPFESTPVNVPSADPFAPAGVPVESNPFESTSRDVPPGNLFSSAGGPVESNPFASSPGAVPPADPFASAGSPVASNPFEPTPGVFQSQNPFGDQVASDAGSFEKNTPSQKLPVKLPIDMGSFKKNLEGISGITRGFLKNLTKGKSLIERMEDMRGEVDIAESLRDTAESKPEITSSASPFDANPFESSENNVDSSPFSSPFAENEKVVEENAKVSVDPFIENKDDGTVSSIRQVTPIENPIMEMKEEYLLDSDDFGNDDSIGAFTMASFPDNMPKSDKRFILEHNQDSLSEETEPEVEACIENEVSDVSESMSVQEKTSSTSGMELSKKVFTKELKEIKSTTDKKFENLEGDLGGLKTSLNDMNLQFSSMHSEVEDFSNRISEITESVASAVNSSENILSQTNSRFDLVDGKVSQVETRISEFDSSIGMLNSDTASMKTNMSQIEENISELVGSYMALLAQLHESLQENESKFAILTELSSKIDSFGPRVELIEKMQEESRSTSKEFSRSISSMVDNLGKVSSEFQEFREESEQKNTAVLEKIDSLTEYMESELKKLGARSYKGFGQNVHLSNIVKNSSNMKLCMEWLEFLMELVGRNNLPDILSYYEELGWITEKVRMELLHYAEGIDFYMEKPDWKLTPDDHVKSIWFIESLAGMKVDKNRLSVIERDIEKVKKGSEIYGI</sequence>
<keyword evidence="5" id="KW-0966">Cell projection</keyword>
<keyword evidence="6" id="KW-1185">Reference proteome</keyword>
<name>A0AA51UIS8_9EURY</name>
<accession>A0AA51UIS8</accession>
<keyword evidence="5" id="KW-0969">Cilium</keyword>
<feature type="domain" description="Archaeal flagella protein FlaD/E" evidence="4">
    <location>
        <begin position="771"/>
        <end position="860"/>
    </location>
</feature>
<dbReference type="GeneID" id="84232914"/>
<proteinExistence type="predicted"/>
<evidence type="ECO:0000313" key="6">
    <source>
        <dbReference type="Proteomes" id="UP001182908"/>
    </source>
</evidence>
<dbReference type="GO" id="GO:0097589">
    <property type="term" value="C:archaeal-type flagellum"/>
    <property type="evidence" value="ECO:0007669"/>
    <property type="project" value="UniProtKB-SubCell"/>
</dbReference>
<keyword evidence="5" id="KW-0282">Flagellum</keyword>
<evidence type="ECO:0000259" key="4">
    <source>
        <dbReference type="Pfam" id="PF04659"/>
    </source>
</evidence>
<dbReference type="RefSeq" id="WP_309310104.1">
    <property type="nucleotide sequence ID" value="NZ_CP133592.1"/>
</dbReference>
<protein>
    <submittedName>
        <fullName evidence="5">FlaD/FlaE family flagellar protein</fullName>
    </submittedName>
</protein>
<evidence type="ECO:0000256" key="2">
    <source>
        <dbReference type="ARBA" id="ARBA00022440"/>
    </source>
</evidence>
<gene>
    <name evidence="5" type="ORF">RE474_09315</name>
</gene>
<dbReference type="KEGG" id="mseb:RE474_09315"/>
<dbReference type="EMBL" id="CP133592">
    <property type="protein sequence ID" value="WMW24292.1"/>
    <property type="molecule type" value="Genomic_DNA"/>
</dbReference>
<dbReference type="InterPro" id="IPR006752">
    <property type="entry name" value="Arch_fla_DE"/>
</dbReference>
<evidence type="ECO:0000256" key="3">
    <source>
        <dbReference type="SAM" id="MobiDB-lite"/>
    </source>
</evidence>
<feature type="region of interest" description="Disordered" evidence="3">
    <location>
        <begin position="368"/>
        <end position="408"/>
    </location>
</feature>
<dbReference type="Gene3D" id="1.10.287.1490">
    <property type="match status" value="1"/>
</dbReference>
<evidence type="ECO:0000313" key="5">
    <source>
        <dbReference type="EMBL" id="WMW24292.1"/>
    </source>
</evidence>